<sequence>MSDKKVRHGHRSKNGKGFIILPIIFCLVTYLVLYLAFVPSFSPIISAMGMFFSDNEKDYSTEYDNIFVPVSENATVPTVTKKDSDGKEKSYVKKDSVQYPGYGNLFGELIISDCNVDANLFFGDGDVALRNGVGIYAGSFVPGYGGTILVAGHNNTYFNGLKNAQVGQRVEIKTSYGNYVYEITDTAVKSANDSSAYDLSADYENLIMYTCYPFDELGLTSKRFFVYAKLVSGTQIDKGGN</sequence>
<dbReference type="InterPro" id="IPR041999">
    <property type="entry name" value="Sortase_D_1"/>
</dbReference>
<accession>A0A2N0UIV7</accession>
<gene>
    <name evidence="4" type="ORF">RBATCC27255_01777</name>
</gene>
<dbReference type="EMBL" id="NNSR01000073">
    <property type="protein sequence ID" value="PKD26912.1"/>
    <property type="molecule type" value="Genomic_DNA"/>
</dbReference>
<comment type="caution">
    <text evidence="4">The sequence shown here is derived from an EMBL/GenBank/DDBJ whole genome shotgun (WGS) entry which is preliminary data.</text>
</comment>
<dbReference type="CDD" id="cd05828">
    <property type="entry name" value="Sortase_D_1"/>
    <property type="match status" value="1"/>
</dbReference>
<evidence type="ECO:0000313" key="4">
    <source>
        <dbReference type="EMBL" id="PKD26912.1"/>
    </source>
</evidence>
<dbReference type="SUPFAM" id="SSF63817">
    <property type="entry name" value="Sortase"/>
    <property type="match status" value="1"/>
</dbReference>
<dbReference type="GO" id="GO:0016787">
    <property type="term" value="F:hydrolase activity"/>
    <property type="evidence" value="ECO:0007669"/>
    <property type="project" value="UniProtKB-KW"/>
</dbReference>
<organism evidence="4 5">
    <name type="scientific">Ruminococcus bromii</name>
    <dbReference type="NCBI Taxonomy" id="40518"/>
    <lineage>
        <taxon>Bacteria</taxon>
        <taxon>Bacillati</taxon>
        <taxon>Bacillota</taxon>
        <taxon>Clostridia</taxon>
        <taxon>Eubacteriales</taxon>
        <taxon>Oscillospiraceae</taxon>
        <taxon>Ruminococcus</taxon>
    </lineage>
</organism>
<dbReference type="InterPro" id="IPR023365">
    <property type="entry name" value="Sortase_dom-sf"/>
</dbReference>
<dbReference type="AlphaFoldDB" id="A0A2N0UIV7"/>
<feature type="active site" description="Acyl-thioester intermediate" evidence="2">
    <location>
        <position position="211"/>
    </location>
</feature>
<evidence type="ECO:0000256" key="1">
    <source>
        <dbReference type="ARBA" id="ARBA00022801"/>
    </source>
</evidence>
<proteinExistence type="predicted"/>
<dbReference type="Gene3D" id="2.40.260.10">
    <property type="entry name" value="Sortase"/>
    <property type="match status" value="1"/>
</dbReference>
<keyword evidence="5" id="KW-1185">Reference proteome</keyword>
<dbReference type="Proteomes" id="UP000233425">
    <property type="component" value="Unassembled WGS sequence"/>
</dbReference>
<evidence type="ECO:0000256" key="2">
    <source>
        <dbReference type="PIRSR" id="PIRSR605754-1"/>
    </source>
</evidence>
<keyword evidence="3" id="KW-0472">Membrane</keyword>
<dbReference type="InterPro" id="IPR005754">
    <property type="entry name" value="Sortase"/>
</dbReference>
<name>A0A2N0UIV7_9FIRM</name>
<evidence type="ECO:0000313" key="5">
    <source>
        <dbReference type="Proteomes" id="UP000233425"/>
    </source>
</evidence>
<keyword evidence="3" id="KW-0812">Transmembrane</keyword>
<dbReference type="GeneID" id="93768418"/>
<keyword evidence="1" id="KW-0378">Hydrolase</keyword>
<reference evidence="4" key="1">
    <citation type="journal article" date="2018" name="Environ. Microbiol.">
        <title>Sporulation capability and amylosome conservation among diverse human colonic and rumen isolates of the keystone starch-degrader Ruminococcus bromii.</title>
        <authorList>
            <person name="Mukhopadhya I."/>
            <person name="Morais S."/>
            <person name="Laverde-Gomez J."/>
            <person name="Sheridan P.O."/>
            <person name="Walker A.W."/>
            <person name="Kelly W."/>
            <person name="Klieve A.V."/>
            <person name="Ouwerkerk D."/>
            <person name="Duncan S.H."/>
            <person name="Louis P."/>
            <person name="Koropatkin N."/>
            <person name="Cockburn D."/>
            <person name="Kibler R."/>
            <person name="Cooper P.J."/>
            <person name="Sandoval C."/>
            <person name="Crost E."/>
            <person name="Juge N."/>
            <person name="Bayer E.A."/>
            <person name="Flint H.J."/>
        </authorList>
    </citation>
    <scope>NUCLEOTIDE SEQUENCE [LARGE SCALE GENOMIC DNA]</scope>
    <source>
        <strain evidence="4">ATCC 27255</strain>
    </source>
</reference>
<dbReference type="NCBIfam" id="TIGR01076">
    <property type="entry name" value="sortase_fam"/>
    <property type="match status" value="1"/>
</dbReference>
<dbReference type="Pfam" id="PF04203">
    <property type="entry name" value="Sortase"/>
    <property type="match status" value="1"/>
</dbReference>
<protein>
    <submittedName>
        <fullName evidence="4">Sortase, marine proteobacterial type</fullName>
    </submittedName>
</protein>
<evidence type="ECO:0000256" key="3">
    <source>
        <dbReference type="SAM" id="Phobius"/>
    </source>
</evidence>
<dbReference type="RefSeq" id="WP_101029697.1">
    <property type="nucleotide sequence ID" value="NZ_CABMMZ010000073.1"/>
</dbReference>
<keyword evidence="3" id="KW-1133">Transmembrane helix</keyword>
<feature type="active site" description="Proton donor/acceptor" evidence="2">
    <location>
        <position position="153"/>
    </location>
</feature>
<feature type="transmembrane region" description="Helical" evidence="3">
    <location>
        <begin position="20"/>
        <end position="41"/>
    </location>
</feature>